<dbReference type="GO" id="GO:0003677">
    <property type="term" value="F:DNA binding"/>
    <property type="evidence" value="ECO:0007669"/>
    <property type="project" value="InterPro"/>
</dbReference>
<keyword evidence="10" id="KW-1185">Reference proteome</keyword>
<feature type="domain" description="BED-type" evidence="8">
    <location>
        <begin position="271"/>
        <end position="315"/>
    </location>
</feature>
<evidence type="ECO:0000256" key="6">
    <source>
        <dbReference type="ARBA" id="ARBA00023163"/>
    </source>
</evidence>
<evidence type="ECO:0000256" key="3">
    <source>
        <dbReference type="ARBA" id="ARBA00022771"/>
    </source>
</evidence>
<gene>
    <name evidence="9" type="ORF">MELIAE_LOCUS6588</name>
</gene>
<keyword evidence="2" id="KW-0479">Metal-binding</keyword>
<dbReference type="PANTHER" id="PTHR46481:SF10">
    <property type="entry name" value="ZINC FINGER BED DOMAIN-CONTAINING PROTEIN 39"/>
    <property type="match status" value="1"/>
</dbReference>
<evidence type="ECO:0000259" key="8">
    <source>
        <dbReference type="Pfam" id="PF02892"/>
    </source>
</evidence>
<evidence type="ECO:0000256" key="1">
    <source>
        <dbReference type="ARBA" id="ARBA00004123"/>
    </source>
</evidence>
<dbReference type="PANTHER" id="PTHR46481">
    <property type="entry name" value="ZINC FINGER BED DOMAIN-CONTAINING PROTEIN 4"/>
    <property type="match status" value="1"/>
</dbReference>
<dbReference type="Pfam" id="PF02892">
    <property type="entry name" value="zf-BED"/>
    <property type="match status" value="2"/>
</dbReference>
<comment type="subcellular location">
    <subcellularLocation>
        <location evidence="1">Nucleus</location>
    </subcellularLocation>
</comment>
<evidence type="ECO:0000256" key="2">
    <source>
        <dbReference type="ARBA" id="ARBA00022723"/>
    </source>
</evidence>
<dbReference type="OrthoDB" id="1607513at2759"/>
<accession>A0A9P0B665</accession>
<protein>
    <recommendedName>
        <fullName evidence="8">BED-type domain-containing protein</fullName>
    </recommendedName>
</protein>
<keyword evidence="7" id="KW-0539">Nucleus</keyword>
<keyword evidence="5" id="KW-0805">Transcription regulation</keyword>
<dbReference type="GO" id="GO:0008270">
    <property type="term" value="F:zinc ion binding"/>
    <property type="evidence" value="ECO:0007669"/>
    <property type="project" value="UniProtKB-KW"/>
</dbReference>
<keyword evidence="6" id="KW-0804">Transcription</keyword>
<sequence length="360" mass="41673">MSSRNFKQLLKDLILDYYTPSNDKKFMTCKACKKNISRGNAQAHKSNTTNCVDHLKIKAHSFLYAEYKEKKTILKMEEIEHEATRAESAKTNRDCRNKIFFQETLSTCINKTQKWGTDDNRAKKLDKLVLEMIAMGNYPFTIANETGFLRVINFLEPRAALKSDKYYREQLDPTYGAVKDKIKEIIKAAQFISFTTDVWTNKSSTTSLMSLKSHYVVPEKMTRLKVILAATPLHDNHTSEYLKGKLQNIIKDYETMSSCNFKQLLKDLILDYYTPSNDKKFMTCKACKKNISRGNAQAHKANTTNCVDHLKIKAHSSLYAEYKEKKTILKKEEIEHEATRAESAKTNRDCRNKIFFQETL</sequence>
<dbReference type="EMBL" id="OV121135">
    <property type="protein sequence ID" value="CAH0555153.1"/>
    <property type="molecule type" value="Genomic_DNA"/>
</dbReference>
<dbReference type="AlphaFoldDB" id="A0A9P0B665"/>
<organism evidence="9 10">
    <name type="scientific">Brassicogethes aeneus</name>
    <name type="common">Rape pollen beetle</name>
    <name type="synonym">Meligethes aeneus</name>
    <dbReference type="NCBI Taxonomy" id="1431903"/>
    <lineage>
        <taxon>Eukaryota</taxon>
        <taxon>Metazoa</taxon>
        <taxon>Ecdysozoa</taxon>
        <taxon>Arthropoda</taxon>
        <taxon>Hexapoda</taxon>
        <taxon>Insecta</taxon>
        <taxon>Pterygota</taxon>
        <taxon>Neoptera</taxon>
        <taxon>Endopterygota</taxon>
        <taxon>Coleoptera</taxon>
        <taxon>Polyphaga</taxon>
        <taxon>Cucujiformia</taxon>
        <taxon>Nitidulidae</taxon>
        <taxon>Meligethinae</taxon>
        <taxon>Brassicogethes</taxon>
    </lineage>
</organism>
<evidence type="ECO:0000256" key="7">
    <source>
        <dbReference type="ARBA" id="ARBA00023242"/>
    </source>
</evidence>
<dbReference type="Proteomes" id="UP001154078">
    <property type="component" value="Chromosome 4"/>
</dbReference>
<evidence type="ECO:0000256" key="5">
    <source>
        <dbReference type="ARBA" id="ARBA00023015"/>
    </source>
</evidence>
<evidence type="ECO:0000313" key="9">
    <source>
        <dbReference type="EMBL" id="CAH0555153.1"/>
    </source>
</evidence>
<dbReference type="InterPro" id="IPR012337">
    <property type="entry name" value="RNaseH-like_sf"/>
</dbReference>
<dbReference type="InterPro" id="IPR052035">
    <property type="entry name" value="ZnF_BED_domain_contain"/>
</dbReference>
<keyword evidence="4" id="KW-0862">Zinc</keyword>
<evidence type="ECO:0000313" key="10">
    <source>
        <dbReference type="Proteomes" id="UP001154078"/>
    </source>
</evidence>
<keyword evidence="3" id="KW-0863">Zinc-finger</keyword>
<reference evidence="9" key="1">
    <citation type="submission" date="2021-12" db="EMBL/GenBank/DDBJ databases">
        <authorList>
            <person name="King R."/>
        </authorList>
    </citation>
    <scope>NUCLEOTIDE SEQUENCE</scope>
</reference>
<name>A0A9P0B665_BRAAE</name>
<dbReference type="GO" id="GO:0005634">
    <property type="term" value="C:nucleus"/>
    <property type="evidence" value="ECO:0007669"/>
    <property type="project" value="UniProtKB-SubCell"/>
</dbReference>
<evidence type="ECO:0000256" key="4">
    <source>
        <dbReference type="ARBA" id="ARBA00022833"/>
    </source>
</evidence>
<dbReference type="InterPro" id="IPR003656">
    <property type="entry name" value="Znf_BED"/>
</dbReference>
<dbReference type="SUPFAM" id="SSF53098">
    <property type="entry name" value="Ribonuclease H-like"/>
    <property type="match status" value="1"/>
</dbReference>
<feature type="domain" description="BED-type" evidence="8">
    <location>
        <begin position="16"/>
        <end position="60"/>
    </location>
</feature>
<proteinExistence type="predicted"/>